<feature type="non-terminal residue" evidence="1">
    <location>
        <position position="42"/>
    </location>
</feature>
<dbReference type="AlphaFoldDB" id="X1ESD2"/>
<accession>X1ESD2</accession>
<name>X1ESD2_9ZZZZ</name>
<gene>
    <name evidence="1" type="ORF">S03H2_06812</name>
</gene>
<proteinExistence type="predicted"/>
<evidence type="ECO:0000313" key="1">
    <source>
        <dbReference type="EMBL" id="GAH20064.1"/>
    </source>
</evidence>
<organism evidence="1">
    <name type="scientific">marine sediment metagenome</name>
    <dbReference type="NCBI Taxonomy" id="412755"/>
    <lineage>
        <taxon>unclassified sequences</taxon>
        <taxon>metagenomes</taxon>
        <taxon>ecological metagenomes</taxon>
    </lineage>
</organism>
<protein>
    <submittedName>
        <fullName evidence="1">Uncharacterized protein</fullName>
    </submittedName>
</protein>
<comment type="caution">
    <text evidence="1">The sequence shown here is derived from an EMBL/GenBank/DDBJ whole genome shotgun (WGS) entry which is preliminary data.</text>
</comment>
<dbReference type="EMBL" id="BARU01003046">
    <property type="protein sequence ID" value="GAH20064.1"/>
    <property type="molecule type" value="Genomic_DNA"/>
</dbReference>
<sequence>MIKYFHTTPRPSSLAVKLLDEGWTHKGTYSGTGGMIVREDLR</sequence>
<reference evidence="1" key="1">
    <citation type="journal article" date="2014" name="Front. Microbiol.">
        <title>High frequency of phylogenetically diverse reductive dehalogenase-homologous genes in deep subseafloor sedimentary metagenomes.</title>
        <authorList>
            <person name="Kawai M."/>
            <person name="Futagami T."/>
            <person name="Toyoda A."/>
            <person name="Takaki Y."/>
            <person name="Nishi S."/>
            <person name="Hori S."/>
            <person name="Arai W."/>
            <person name="Tsubouchi T."/>
            <person name="Morono Y."/>
            <person name="Uchiyama I."/>
            <person name="Ito T."/>
            <person name="Fujiyama A."/>
            <person name="Inagaki F."/>
            <person name="Takami H."/>
        </authorList>
    </citation>
    <scope>NUCLEOTIDE SEQUENCE</scope>
    <source>
        <strain evidence="1">Expedition CK06-06</strain>
    </source>
</reference>